<accession>A0AAI9Y8Z6</accession>
<feature type="compositionally biased region" description="Basic and acidic residues" evidence="1">
    <location>
        <begin position="224"/>
        <end position="234"/>
    </location>
</feature>
<name>A0AAI9Y8Z6_9PEZI</name>
<sequence>MAESSGKAPKVADKYACAPPAYLIPNFQREWSDLAAKLFNTDASDILLTSEEKEQALALIAIPITGSSFGNKSRAQALHRTVRQAREMGQGKQPPAKITIIAALLIYTLEPPLTWWEWATMQQPLGVLRYIRDCADGLDIYSSEGMLRAALAHSPAASAQDHSNSLFVVDKPSLKEASANKSSTEHLEPAQLNSDHLALPAMRPWTRSITKLTTPSPPSKKRKAESESPQDKKTVPKKKVASPKKKAATPKWKTMAGSGTNPIPKAKNPNVSSKMPTRGATSIANLHPTQQTRVTEAVKRQQPIDNALLVRYMKSTPMLDRIADYNDGSVRRVALASFLKDLKSSGWEDLEQCTWQLIKDDDYESRAFLAEAIMNDVYQRINEFFEDVPQPAQLTETPQLEDATHQPAQRPTEAKQTAQLSLEEQPMDTPTKQRGRSGPKHGKKSTQTKKRTTEIKRPKMNTDEHNTPAKQASRPLRFSPSSRMSDDVFNDTSPVSAASPAAGRRHPNLASPPRFNIRGILSKRLKSKDNQI</sequence>
<comment type="caution">
    <text evidence="2">The sequence shown here is derived from an EMBL/GenBank/DDBJ whole genome shotgun (WGS) entry which is preliminary data.</text>
</comment>
<evidence type="ECO:0000256" key="1">
    <source>
        <dbReference type="SAM" id="MobiDB-lite"/>
    </source>
</evidence>
<dbReference type="EMBL" id="MPDP01000041">
    <property type="protein sequence ID" value="KAK1490358.1"/>
    <property type="molecule type" value="Genomic_DNA"/>
</dbReference>
<feature type="compositionally biased region" description="Basic residues" evidence="1">
    <location>
        <begin position="235"/>
        <end position="248"/>
    </location>
</feature>
<feature type="compositionally biased region" description="Basic residues" evidence="1">
    <location>
        <begin position="433"/>
        <end position="450"/>
    </location>
</feature>
<keyword evidence="3" id="KW-1185">Reference proteome</keyword>
<proteinExistence type="predicted"/>
<feature type="region of interest" description="Disordered" evidence="1">
    <location>
        <begin position="400"/>
        <end position="532"/>
    </location>
</feature>
<reference evidence="2" key="1">
    <citation type="submission" date="2016-11" db="EMBL/GenBank/DDBJ databases">
        <title>The genome sequence of Colletotrichum cuscutae.</title>
        <authorList>
            <person name="Baroncelli R."/>
        </authorList>
    </citation>
    <scope>NUCLEOTIDE SEQUENCE</scope>
    <source>
        <strain evidence="2">IMI 304802</strain>
    </source>
</reference>
<dbReference type="Proteomes" id="UP001239213">
    <property type="component" value="Unassembled WGS sequence"/>
</dbReference>
<feature type="region of interest" description="Disordered" evidence="1">
    <location>
        <begin position="208"/>
        <end position="277"/>
    </location>
</feature>
<feature type="compositionally biased region" description="Polar residues" evidence="1">
    <location>
        <begin position="406"/>
        <end position="432"/>
    </location>
</feature>
<evidence type="ECO:0000313" key="2">
    <source>
        <dbReference type="EMBL" id="KAK1490358.1"/>
    </source>
</evidence>
<evidence type="ECO:0000313" key="3">
    <source>
        <dbReference type="Proteomes" id="UP001239213"/>
    </source>
</evidence>
<organism evidence="2 3">
    <name type="scientific">Colletotrichum cuscutae</name>
    <dbReference type="NCBI Taxonomy" id="1209917"/>
    <lineage>
        <taxon>Eukaryota</taxon>
        <taxon>Fungi</taxon>
        <taxon>Dikarya</taxon>
        <taxon>Ascomycota</taxon>
        <taxon>Pezizomycotina</taxon>
        <taxon>Sordariomycetes</taxon>
        <taxon>Hypocreomycetidae</taxon>
        <taxon>Glomerellales</taxon>
        <taxon>Glomerellaceae</taxon>
        <taxon>Colletotrichum</taxon>
        <taxon>Colletotrichum acutatum species complex</taxon>
    </lineage>
</organism>
<protein>
    <submittedName>
        <fullName evidence="2">Uncharacterized protein</fullName>
    </submittedName>
</protein>
<gene>
    <name evidence="2" type="ORF">CCUS01_14479</name>
</gene>
<feature type="compositionally biased region" description="Basic and acidic residues" evidence="1">
    <location>
        <begin position="451"/>
        <end position="467"/>
    </location>
</feature>
<dbReference type="AlphaFoldDB" id="A0AAI9Y8Z6"/>